<proteinExistence type="predicted"/>
<dbReference type="Proteomes" id="UP000019487">
    <property type="component" value="Unassembled WGS sequence"/>
</dbReference>
<organism evidence="1 2">
    <name type="scientific">Sclerotinia borealis (strain F-4128)</name>
    <dbReference type="NCBI Taxonomy" id="1432307"/>
    <lineage>
        <taxon>Eukaryota</taxon>
        <taxon>Fungi</taxon>
        <taxon>Dikarya</taxon>
        <taxon>Ascomycota</taxon>
        <taxon>Pezizomycotina</taxon>
        <taxon>Leotiomycetes</taxon>
        <taxon>Helotiales</taxon>
        <taxon>Sclerotiniaceae</taxon>
        <taxon>Sclerotinia</taxon>
    </lineage>
</organism>
<sequence length="265" mass="29738">MSPTGVVFRKQVDTLLDELSNCIGFCHQIRQTRRLGSKHDNFDNLLAHLLTSHAALSTKYDTLQQCFGYKMDIGDEDSVGLMSKCLRAVSSDIKTKLYEIANKPTQTTGPKQLPGFSALLQHWKLIEADASNSIIGLAQRLVITPPASTPVPTPIPSPKLEPQVVSDQHVVSTESLDFMIGHMHNSWTEKWSNEQIIYVNFYDEKITAFEKPDAFIKAVPASYRPTRKETLVGSVPMNEDLNERERNGYAYGVSNGPQREKFWAP</sequence>
<reference evidence="1 2" key="1">
    <citation type="journal article" date="2014" name="Genome Announc.">
        <title>Draft genome sequence of Sclerotinia borealis, a psychrophilic plant pathogenic fungus.</title>
        <authorList>
            <person name="Mardanov A.V."/>
            <person name="Beletsky A.V."/>
            <person name="Kadnikov V.V."/>
            <person name="Ignatov A.N."/>
            <person name="Ravin N.V."/>
        </authorList>
    </citation>
    <scope>NUCLEOTIDE SEQUENCE [LARGE SCALE GENOMIC DNA]</scope>
    <source>
        <strain evidence="2">F-4157</strain>
    </source>
</reference>
<gene>
    <name evidence="1" type="ORF">SBOR_7571</name>
</gene>
<dbReference type="AlphaFoldDB" id="W9C861"/>
<keyword evidence="2" id="KW-1185">Reference proteome</keyword>
<protein>
    <submittedName>
        <fullName evidence="1">Uncharacterized protein</fullName>
    </submittedName>
</protein>
<comment type="caution">
    <text evidence="1">The sequence shown here is derived from an EMBL/GenBank/DDBJ whole genome shotgun (WGS) entry which is preliminary data.</text>
</comment>
<dbReference type="HOGENOM" id="CLU_1049693_0_0_1"/>
<name>W9C861_SCLBF</name>
<evidence type="ECO:0000313" key="1">
    <source>
        <dbReference type="EMBL" id="ESZ92041.1"/>
    </source>
</evidence>
<accession>W9C861</accession>
<dbReference type="OrthoDB" id="3530815at2759"/>
<evidence type="ECO:0000313" key="2">
    <source>
        <dbReference type="Proteomes" id="UP000019487"/>
    </source>
</evidence>
<dbReference type="EMBL" id="AYSA01000429">
    <property type="protein sequence ID" value="ESZ92041.1"/>
    <property type="molecule type" value="Genomic_DNA"/>
</dbReference>